<dbReference type="PANTHER" id="PTHR43791">
    <property type="entry name" value="PERMEASE-RELATED"/>
    <property type="match status" value="1"/>
</dbReference>
<feature type="transmembrane region" description="Helical" evidence="6">
    <location>
        <begin position="345"/>
        <end position="366"/>
    </location>
</feature>
<feature type="transmembrane region" description="Helical" evidence="6">
    <location>
        <begin position="288"/>
        <end position="309"/>
    </location>
</feature>
<keyword evidence="2" id="KW-0813">Transport</keyword>
<feature type="transmembrane region" description="Helical" evidence="6">
    <location>
        <begin position="93"/>
        <end position="112"/>
    </location>
</feature>
<evidence type="ECO:0000256" key="5">
    <source>
        <dbReference type="ARBA" id="ARBA00023136"/>
    </source>
</evidence>
<dbReference type="Gene3D" id="1.20.1250.20">
    <property type="entry name" value="MFS general substrate transporter like domains"/>
    <property type="match status" value="2"/>
</dbReference>
<evidence type="ECO:0000313" key="9">
    <source>
        <dbReference type="Proteomes" id="UP000494174"/>
    </source>
</evidence>
<dbReference type="PANTHER" id="PTHR43791:SF36">
    <property type="entry name" value="TRANSPORTER, PUTATIVE (AFU_ORTHOLOGUE AFUA_6G08340)-RELATED"/>
    <property type="match status" value="1"/>
</dbReference>
<feature type="transmembrane region" description="Helical" evidence="6">
    <location>
        <begin position="23"/>
        <end position="41"/>
    </location>
</feature>
<evidence type="ECO:0000256" key="1">
    <source>
        <dbReference type="ARBA" id="ARBA00004141"/>
    </source>
</evidence>
<dbReference type="PROSITE" id="PS50850">
    <property type="entry name" value="MFS"/>
    <property type="match status" value="1"/>
</dbReference>
<evidence type="ECO:0000256" key="3">
    <source>
        <dbReference type="ARBA" id="ARBA00022692"/>
    </source>
</evidence>
<dbReference type="InterPro" id="IPR011701">
    <property type="entry name" value="MFS"/>
</dbReference>
<sequence length="438" mass="47414">MQYDSAVDPVRGDVHPEATYRTVALRIMPFLMLCYVTAYLDRINIGFAKLRMLSDLGLTDAAYGLGAGLFFIGYFLFEVPSNVLMAKIGAKRTISRIMILWALISAAFAFVSTPAQFYVLRFLLGVAEAGFYPGIILYLTYWFPSARRAKMVALFVGAVPLSGMIGAPVSGAIMSALEGAHGLASWQWLFVIEAVPSFVLGLLALVFLDDGPESARWLPDRDRRVIERELEADRRAIDGHGAGLNLKQTVTNRKVWHMTLICFCSAICSYGVSFWLPTLVAQLAPGDVFRIGLYTLLPFSAAFIGMYLIGRSSDKLRERRWHLVVPFLCVIAGLVASVFTRGVPVLSLAALCVAALGAYSTTSMLFSIPGLFLTGIGMAAGVAFINCVGGLGGFVSPYVVGVVKDMTGSTDYGVFFISLMAAAGVALTLCLPKKLVNR</sequence>
<proteinExistence type="predicted"/>
<feature type="transmembrane region" description="Helical" evidence="6">
    <location>
        <begin position="378"/>
        <end position="400"/>
    </location>
</feature>
<feature type="transmembrane region" description="Helical" evidence="6">
    <location>
        <begin position="61"/>
        <end position="81"/>
    </location>
</feature>
<organism evidence="8 9">
    <name type="scientific">Burkholderia lata (strain ATCC 17760 / DSM 23089 / LMG 22485 / NCIMB 9086 / R18194 / 383)</name>
    <dbReference type="NCBI Taxonomy" id="482957"/>
    <lineage>
        <taxon>Bacteria</taxon>
        <taxon>Pseudomonadati</taxon>
        <taxon>Pseudomonadota</taxon>
        <taxon>Betaproteobacteria</taxon>
        <taxon>Burkholderiales</taxon>
        <taxon>Burkholderiaceae</taxon>
        <taxon>Burkholderia</taxon>
        <taxon>Burkholderia cepacia complex</taxon>
    </lineage>
</organism>
<protein>
    <submittedName>
        <fullName evidence="8">MFS transporter</fullName>
    </submittedName>
</protein>
<dbReference type="InterPro" id="IPR020846">
    <property type="entry name" value="MFS_dom"/>
</dbReference>
<evidence type="ECO:0000259" key="7">
    <source>
        <dbReference type="PROSITE" id="PS50850"/>
    </source>
</evidence>
<feature type="transmembrane region" description="Helical" evidence="6">
    <location>
        <begin position="321"/>
        <end position="339"/>
    </location>
</feature>
<dbReference type="CDD" id="cd17319">
    <property type="entry name" value="MFS_ExuT_GudP_like"/>
    <property type="match status" value="1"/>
</dbReference>
<name>A0A6P2SUI3_BURL3</name>
<dbReference type="InterPro" id="IPR036259">
    <property type="entry name" value="MFS_trans_sf"/>
</dbReference>
<comment type="subcellular location">
    <subcellularLocation>
        <location evidence="1">Membrane</location>
        <topology evidence="1">Multi-pass membrane protein</topology>
    </subcellularLocation>
</comment>
<dbReference type="SUPFAM" id="SSF103473">
    <property type="entry name" value="MFS general substrate transporter"/>
    <property type="match status" value="1"/>
</dbReference>
<evidence type="ECO:0000256" key="2">
    <source>
        <dbReference type="ARBA" id="ARBA00022448"/>
    </source>
</evidence>
<accession>A0A6P2SUI3</accession>
<dbReference type="GO" id="GO:0022857">
    <property type="term" value="F:transmembrane transporter activity"/>
    <property type="evidence" value="ECO:0007669"/>
    <property type="project" value="InterPro"/>
</dbReference>
<dbReference type="FunFam" id="1.20.1250.20:FF:000018">
    <property type="entry name" value="MFS transporter permease"/>
    <property type="match status" value="1"/>
</dbReference>
<feature type="transmembrane region" description="Helical" evidence="6">
    <location>
        <begin position="118"/>
        <end position="139"/>
    </location>
</feature>
<evidence type="ECO:0000256" key="4">
    <source>
        <dbReference type="ARBA" id="ARBA00022989"/>
    </source>
</evidence>
<feature type="transmembrane region" description="Helical" evidence="6">
    <location>
        <begin position="412"/>
        <end position="431"/>
    </location>
</feature>
<keyword evidence="3 6" id="KW-0812">Transmembrane</keyword>
<dbReference type="GO" id="GO:0016020">
    <property type="term" value="C:membrane"/>
    <property type="evidence" value="ECO:0007669"/>
    <property type="project" value="UniProtKB-SubCell"/>
</dbReference>
<feature type="transmembrane region" description="Helical" evidence="6">
    <location>
        <begin position="255"/>
        <end position="276"/>
    </location>
</feature>
<dbReference type="RefSeq" id="WP_217483148.1">
    <property type="nucleotide sequence ID" value="NZ_CABVPU010000068.1"/>
</dbReference>
<feature type="domain" description="Major facilitator superfamily (MFS) profile" evidence="7">
    <location>
        <begin position="27"/>
        <end position="436"/>
    </location>
</feature>
<keyword evidence="4 6" id="KW-1133">Transmembrane helix</keyword>
<feature type="transmembrane region" description="Helical" evidence="6">
    <location>
        <begin position="186"/>
        <end position="208"/>
    </location>
</feature>
<reference evidence="8 9" key="1">
    <citation type="submission" date="2019-09" db="EMBL/GenBank/DDBJ databases">
        <authorList>
            <person name="Depoorter E."/>
        </authorList>
    </citation>
    <scope>NUCLEOTIDE SEQUENCE [LARGE SCALE GENOMIC DNA]</scope>
    <source>
        <strain evidence="8">R-15945</strain>
    </source>
</reference>
<dbReference type="EMBL" id="CABVPU010000068">
    <property type="protein sequence ID" value="VWC49798.1"/>
    <property type="molecule type" value="Genomic_DNA"/>
</dbReference>
<dbReference type="Proteomes" id="UP000494174">
    <property type="component" value="Unassembled WGS sequence"/>
</dbReference>
<evidence type="ECO:0000313" key="8">
    <source>
        <dbReference type="EMBL" id="VWC49798.1"/>
    </source>
</evidence>
<feature type="transmembrane region" description="Helical" evidence="6">
    <location>
        <begin position="151"/>
        <end position="174"/>
    </location>
</feature>
<keyword evidence="5 6" id="KW-0472">Membrane</keyword>
<evidence type="ECO:0000256" key="6">
    <source>
        <dbReference type="SAM" id="Phobius"/>
    </source>
</evidence>
<dbReference type="Pfam" id="PF07690">
    <property type="entry name" value="MFS_1"/>
    <property type="match status" value="1"/>
</dbReference>
<dbReference type="AlphaFoldDB" id="A0A6P2SUI3"/>
<gene>
    <name evidence="8" type="ORF">BLA15945_07804</name>
</gene>